<organism evidence="1 2">
    <name type="scientific">Geodermatophilus nigrescens</name>
    <dbReference type="NCBI Taxonomy" id="1070870"/>
    <lineage>
        <taxon>Bacteria</taxon>
        <taxon>Bacillati</taxon>
        <taxon>Actinomycetota</taxon>
        <taxon>Actinomycetes</taxon>
        <taxon>Geodermatophilales</taxon>
        <taxon>Geodermatophilaceae</taxon>
        <taxon>Geodermatophilus</taxon>
    </lineage>
</organism>
<dbReference type="RefSeq" id="WP_073420465.1">
    <property type="nucleotide sequence ID" value="NZ_FQVX01000002.1"/>
</dbReference>
<dbReference type="Proteomes" id="UP000184471">
    <property type="component" value="Unassembled WGS sequence"/>
</dbReference>
<dbReference type="Pfam" id="PF10117">
    <property type="entry name" value="McrBC"/>
    <property type="match status" value="1"/>
</dbReference>
<keyword evidence="2" id="KW-1185">Reference proteome</keyword>
<dbReference type="STRING" id="1070870.SAMN05444351_2596"/>
<protein>
    <submittedName>
        <fullName evidence="1">5-methylcytosine-specific restriction enzyme subunit McrC</fullName>
    </submittedName>
</protein>
<proteinExistence type="predicted"/>
<sequence length="401" mass="44417">MTAPVLELAEYESRELPLTQETVRHLLTTSSRAVAVAPTSTAGRWRLTASSQVGTLAVPGLHVLIRPKVGIANVLALLDDGLPTDALLSQDVGLATAPELLPVFAEFFTRSTLRAISRGLVRRYREHEDVLVAPRGRIDFTAQMRRATTPSPLACRFDEFTTDVPENQLLLGMVERLLGVADIPPRVRRMLRSLRSRFEEVAPARPLPADFDRITLTRLTEHYRGPLRLARLIAENLSLRDTLGSTAVSSFLLDMPRVYEDFVTRRLARALRGRLDVAAQVGTWLGEGRQVPIRPDLVFSNGRTPVFVGDVKYKVAPLGVARSSDYYQLLAYCQTLGLAQGVLIYAQSDNEPPASAVTVRHSGPRLHTYRLDIGGRPEELDQAIDRLARWISGHATVPTPR</sequence>
<dbReference type="EMBL" id="FQVX01000002">
    <property type="protein sequence ID" value="SHG42457.1"/>
    <property type="molecule type" value="Genomic_DNA"/>
</dbReference>
<evidence type="ECO:0000313" key="2">
    <source>
        <dbReference type="Proteomes" id="UP000184471"/>
    </source>
</evidence>
<reference evidence="1 2" key="1">
    <citation type="submission" date="2016-11" db="EMBL/GenBank/DDBJ databases">
        <authorList>
            <person name="Jaros S."/>
            <person name="Januszkiewicz K."/>
            <person name="Wedrychowicz H."/>
        </authorList>
    </citation>
    <scope>NUCLEOTIDE SEQUENCE [LARGE SCALE GENOMIC DNA]</scope>
    <source>
        <strain evidence="1 2">DSM 45408</strain>
    </source>
</reference>
<dbReference type="AlphaFoldDB" id="A0A1M5JPG8"/>
<gene>
    <name evidence="1" type="ORF">SAMN05444351_2596</name>
</gene>
<evidence type="ECO:0000313" key="1">
    <source>
        <dbReference type="EMBL" id="SHG42457.1"/>
    </source>
</evidence>
<name>A0A1M5JPG8_9ACTN</name>
<dbReference type="OrthoDB" id="5148566at2"/>
<accession>A0A1M5JPG8</accession>
<dbReference type="PANTHER" id="PTHR38733:SF1">
    <property type="entry name" value="TYPE IV METHYL-DIRECTED RESTRICTION ENZYME ECOKMCRBC"/>
    <property type="match status" value="1"/>
</dbReference>
<dbReference type="PANTHER" id="PTHR38733">
    <property type="entry name" value="PROTEIN MCRC"/>
    <property type="match status" value="1"/>
</dbReference>
<dbReference type="InterPro" id="IPR019292">
    <property type="entry name" value="McrC"/>
</dbReference>